<dbReference type="EMBL" id="JAJKFT010000010">
    <property type="protein sequence ID" value="MCC9631828.1"/>
    <property type="molecule type" value="Genomic_DNA"/>
</dbReference>
<feature type="region of interest" description="Disordered" evidence="1">
    <location>
        <begin position="27"/>
        <end position="66"/>
    </location>
</feature>
<dbReference type="PROSITE" id="PS51257">
    <property type="entry name" value="PROKAR_LIPOPROTEIN"/>
    <property type="match status" value="1"/>
</dbReference>
<keyword evidence="4" id="KW-1185">Reference proteome</keyword>
<feature type="chain" id="PRO_5040981856" description="Copper chaperone PCu(A)C" evidence="2">
    <location>
        <begin position="19"/>
        <end position="185"/>
    </location>
</feature>
<keyword evidence="2" id="KW-0732">Signal</keyword>
<sequence length="185" mass="19836">MRITLTGLLLATALCGFSATMSIGCTSSKPADSGDHDHDHDHDHGDHDHDHDEHAGHDHGEIGPNGGHIVELEGGPYHLEWVHPEGKQAEDAEKMITFYVLDADAKKEAPIAAEAITVKLTTGGETKEVAAKAERAEGAETSAKFVLTDPLAATILTSEEVDAVVVFDVDGKELKGKIEDHHHHH</sequence>
<feature type="compositionally biased region" description="Basic and acidic residues" evidence="1">
    <location>
        <begin position="32"/>
        <end position="61"/>
    </location>
</feature>
<reference evidence="3" key="1">
    <citation type="submission" date="2021-11" db="EMBL/GenBank/DDBJ databases">
        <title>Genome sequence.</title>
        <authorList>
            <person name="Sun Q."/>
        </authorList>
    </citation>
    <scope>NUCLEOTIDE SEQUENCE</scope>
    <source>
        <strain evidence="3">JC732</strain>
    </source>
</reference>
<gene>
    <name evidence="3" type="ORF">LOC68_25820</name>
</gene>
<dbReference type="AlphaFoldDB" id="A0A9X1SIP1"/>
<protein>
    <recommendedName>
        <fullName evidence="5">Copper chaperone PCu(A)C</fullName>
    </recommendedName>
</protein>
<evidence type="ECO:0008006" key="5">
    <source>
        <dbReference type="Google" id="ProtNLM"/>
    </source>
</evidence>
<evidence type="ECO:0000256" key="2">
    <source>
        <dbReference type="SAM" id="SignalP"/>
    </source>
</evidence>
<name>A0A9X1SIP1_9BACT</name>
<proteinExistence type="predicted"/>
<organism evidence="3 4">
    <name type="scientific">Blastopirellula sediminis</name>
    <dbReference type="NCBI Taxonomy" id="2894196"/>
    <lineage>
        <taxon>Bacteria</taxon>
        <taxon>Pseudomonadati</taxon>
        <taxon>Planctomycetota</taxon>
        <taxon>Planctomycetia</taxon>
        <taxon>Pirellulales</taxon>
        <taxon>Pirellulaceae</taxon>
        <taxon>Blastopirellula</taxon>
    </lineage>
</organism>
<feature type="signal peptide" evidence="2">
    <location>
        <begin position="1"/>
        <end position="18"/>
    </location>
</feature>
<comment type="caution">
    <text evidence="3">The sequence shown here is derived from an EMBL/GenBank/DDBJ whole genome shotgun (WGS) entry which is preliminary data.</text>
</comment>
<evidence type="ECO:0000313" key="3">
    <source>
        <dbReference type="EMBL" id="MCC9631828.1"/>
    </source>
</evidence>
<evidence type="ECO:0000256" key="1">
    <source>
        <dbReference type="SAM" id="MobiDB-lite"/>
    </source>
</evidence>
<evidence type="ECO:0000313" key="4">
    <source>
        <dbReference type="Proteomes" id="UP001139103"/>
    </source>
</evidence>
<dbReference type="Proteomes" id="UP001139103">
    <property type="component" value="Unassembled WGS sequence"/>
</dbReference>
<accession>A0A9X1SIP1</accession>
<dbReference type="RefSeq" id="WP_230224486.1">
    <property type="nucleotide sequence ID" value="NZ_JAJKFT010000010.1"/>
</dbReference>